<dbReference type="GO" id="GO:0005775">
    <property type="term" value="C:vacuolar lumen"/>
    <property type="evidence" value="ECO:0007669"/>
    <property type="project" value="TreeGrafter"/>
</dbReference>
<comment type="catalytic activity">
    <reaction evidence="1">
        <text>a triacylglycerol + H2O = a diacylglycerol + a fatty acid + H(+)</text>
        <dbReference type="Rhea" id="RHEA:12044"/>
        <dbReference type="ChEBI" id="CHEBI:15377"/>
        <dbReference type="ChEBI" id="CHEBI:15378"/>
        <dbReference type="ChEBI" id="CHEBI:17855"/>
        <dbReference type="ChEBI" id="CHEBI:18035"/>
        <dbReference type="ChEBI" id="CHEBI:28868"/>
        <dbReference type="EC" id="3.1.1.3"/>
    </reaction>
</comment>
<evidence type="ECO:0000256" key="7">
    <source>
        <dbReference type="ARBA" id="ARBA00022692"/>
    </source>
</evidence>
<evidence type="ECO:0000256" key="1">
    <source>
        <dbReference type="ARBA" id="ARBA00001024"/>
    </source>
</evidence>
<feature type="region of interest" description="Disordered" evidence="19">
    <location>
        <begin position="281"/>
        <end position="315"/>
    </location>
</feature>
<keyword evidence="14" id="KW-0443">Lipid metabolism</keyword>
<evidence type="ECO:0000256" key="8">
    <source>
        <dbReference type="ARBA" id="ARBA00022753"/>
    </source>
</evidence>
<dbReference type="InterPro" id="IPR002921">
    <property type="entry name" value="Fungal_lipase-type"/>
</dbReference>
<accession>A0A1X2IIR7</accession>
<dbReference type="STRING" id="90262.A0A1X2IIR7"/>
<feature type="compositionally biased region" description="Low complexity" evidence="19">
    <location>
        <begin position="287"/>
        <end position="306"/>
    </location>
</feature>
<feature type="domain" description="Fungal lipase-type" evidence="20">
    <location>
        <begin position="128"/>
        <end position="154"/>
    </location>
</feature>
<keyword evidence="22" id="KW-1185">Reference proteome</keyword>
<evidence type="ECO:0000313" key="21">
    <source>
        <dbReference type="EMBL" id="ORZ17226.1"/>
    </source>
</evidence>
<comment type="subunit">
    <text evidence="5">Binds to both phosphatidylinositol (PI) and phosphatidylinositol 3,5-bisphosphate (PIP2).</text>
</comment>
<evidence type="ECO:0000256" key="2">
    <source>
        <dbReference type="ARBA" id="ARBA00004270"/>
    </source>
</evidence>
<evidence type="ECO:0000256" key="10">
    <source>
        <dbReference type="ARBA" id="ARBA00022963"/>
    </source>
</evidence>
<evidence type="ECO:0000256" key="4">
    <source>
        <dbReference type="ARBA" id="ARBA00010701"/>
    </source>
</evidence>
<evidence type="ECO:0000256" key="6">
    <source>
        <dbReference type="ARBA" id="ARBA00013279"/>
    </source>
</evidence>
<keyword evidence="13" id="KW-0072">Autophagy</keyword>
<dbReference type="GO" id="GO:0004620">
    <property type="term" value="F:phospholipase activity"/>
    <property type="evidence" value="ECO:0007669"/>
    <property type="project" value="TreeGrafter"/>
</dbReference>
<keyword evidence="10" id="KW-0442">Lipid degradation</keyword>
<keyword evidence="9 21" id="KW-0378">Hydrolase</keyword>
<dbReference type="InterPro" id="IPR050805">
    <property type="entry name" value="ATG15_Lipase"/>
</dbReference>
<protein>
    <recommendedName>
        <fullName evidence="6">triacylglycerol lipase</fullName>
        <ecNumber evidence="6">3.1.1.3</ecNumber>
    </recommendedName>
    <alternativeName>
        <fullName evidence="18">Autophagy-related protein 15</fullName>
    </alternativeName>
</protein>
<dbReference type="Gene3D" id="3.40.50.1820">
    <property type="entry name" value="alpha/beta hydrolase"/>
    <property type="match status" value="1"/>
</dbReference>
<evidence type="ECO:0000256" key="5">
    <source>
        <dbReference type="ARBA" id="ARBA00011137"/>
    </source>
</evidence>
<evidence type="ECO:0000256" key="14">
    <source>
        <dbReference type="ARBA" id="ARBA00023098"/>
    </source>
</evidence>
<dbReference type="PANTHER" id="PTHR47175">
    <property type="entry name" value="LIPASE ATG15-RELATED"/>
    <property type="match status" value="1"/>
</dbReference>
<dbReference type="EMBL" id="MCGE01000010">
    <property type="protein sequence ID" value="ORZ17226.1"/>
    <property type="molecule type" value="Genomic_DNA"/>
</dbReference>
<evidence type="ECO:0000256" key="9">
    <source>
        <dbReference type="ARBA" id="ARBA00022801"/>
    </source>
</evidence>
<dbReference type="GO" id="GO:0004806">
    <property type="term" value="F:triacylglycerol lipase activity"/>
    <property type="evidence" value="ECO:0007669"/>
    <property type="project" value="UniProtKB-EC"/>
</dbReference>
<dbReference type="GO" id="GO:0034727">
    <property type="term" value="P:piecemeal microautophagy of the nucleus"/>
    <property type="evidence" value="ECO:0007669"/>
    <property type="project" value="TreeGrafter"/>
</dbReference>
<evidence type="ECO:0000259" key="20">
    <source>
        <dbReference type="Pfam" id="PF01764"/>
    </source>
</evidence>
<dbReference type="Pfam" id="PF01764">
    <property type="entry name" value="Lipase_3"/>
    <property type="match status" value="1"/>
</dbReference>
<comment type="caution">
    <text evidence="21">The sequence shown here is derived from an EMBL/GenBank/DDBJ whole genome shotgun (WGS) entry which is preliminary data.</text>
</comment>
<proteinExistence type="inferred from homology"/>
<sequence>MMTSNAYTGADNTTDWYDLGEPWNLNTSFGWKSDGVRGHVFSNVDNSLMVISFKGTSVGLWKDGPTGGNDKINDNMLFSCCCGRIGRVWSPVCDCYEENDYVCKVDCLEKIILKTEFYYDHAMAIYLDVAEQYPNTTIWLTGHSLGGSLASLVGQTYGVPALSFEAPGDKLASTRLHLPHYNNMPLWHFGHTADPIFIGECSGPGSSCWYGGFAMESRCHTGNLCVWDTVKNYGWRVDALTHRIKNVINEILNRKNNVLPLPECKKETRCQDCEMWTFTDKRGGNPPSGSSTSASTSTTAPTISEPPDNPWIINT</sequence>
<dbReference type="PANTHER" id="PTHR47175:SF2">
    <property type="entry name" value="LIPASE ATG15-RELATED"/>
    <property type="match status" value="1"/>
</dbReference>
<evidence type="ECO:0000256" key="17">
    <source>
        <dbReference type="ARBA" id="ARBA00024663"/>
    </source>
</evidence>
<dbReference type="GO" id="GO:0032585">
    <property type="term" value="C:multivesicular body membrane"/>
    <property type="evidence" value="ECO:0007669"/>
    <property type="project" value="UniProtKB-SubCell"/>
</dbReference>
<dbReference type="GO" id="GO:0006660">
    <property type="term" value="P:phosphatidylserine catabolic process"/>
    <property type="evidence" value="ECO:0007669"/>
    <property type="project" value="TreeGrafter"/>
</dbReference>
<evidence type="ECO:0000256" key="18">
    <source>
        <dbReference type="ARBA" id="ARBA00029828"/>
    </source>
</evidence>
<dbReference type="InterPro" id="IPR029058">
    <property type="entry name" value="AB_hydrolase_fold"/>
</dbReference>
<keyword evidence="7" id="KW-0812">Transmembrane</keyword>
<evidence type="ECO:0000256" key="11">
    <source>
        <dbReference type="ARBA" id="ARBA00022968"/>
    </source>
</evidence>
<keyword evidence="11" id="KW-0735">Signal-anchor</keyword>
<keyword evidence="12" id="KW-1133">Transmembrane helix</keyword>
<gene>
    <name evidence="21" type="ORF">BCR42DRAFT_351420</name>
</gene>
<evidence type="ECO:0000256" key="15">
    <source>
        <dbReference type="ARBA" id="ARBA00023136"/>
    </source>
</evidence>
<evidence type="ECO:0000256" key="16">
    <source>
        <dbReference type="ARBA" id="ARBA00023180"/>
    </source>
</evidence>
<evidence type="ECO:0000313" key="22">
    <source>
        <dbReference type="Proteomes" id="UP000193560"/>
    </source>
</evidence>
<name>A0A1X2IIR7_9FUNG</name>
<evidence type="ECO:0000256" key="19">
    <source>
        <dbReference type="SAM" id="MobiDB-lite"/>
    </source>
</evidence>
<dbReference type="OrthoDB" id="58570at2759"/>
<evidence type="ECO:0000256" key="3">
    <source>
        <dbReference type="ARBA" id="ARBA00004343"/>
    </source>
</evidence>
<comment type="function">
    <text evidence="17">Lipase which is essential for lysis of subvacuolar cytoplasm to vacuole targeted bodies and intravacuolar autophagic bodies. Involved in the lysis of intravacuolar multivesicular body (MVB) vesicles. The intravacuolar membrane disintegration by ATG15 is critical to life span extension.</text>
</comment>
<dbReference type="AlphaFoldDB" id="A0A1X2IIR7"/>
<evidence type="ECO:0000256" key="13">
    <source>
        <dbReference type="ARBA" id="ARBA00023006"/>
    </source>
</evidence>
<dbReference type="Proteomes" id="UP000193560">
    <property type="component" value="Unassembled WGS sequence"/>
</dbReference>
<dbReference type="EC" id="3.1.1.3" evidence="6"/>
<keyword evidence="8" id="KW-0967">Endosome</keyword>
<dbReference type="GO" id="GO:0046461">
    <property type="term" value="P:neutral lipid catabolic process"/>
    <property type="evidence" value="ECO:0007669"/>
    <property type="project" value="TreeGrafter"/>
</dbReference>
<organism evidence="21 22">
    <name type="scientific">Absidia repens</name>
    <dbReference type="NCBI Taxonomy" id="90262"/>
    <lineage>
        <taxon>Eukaryota</taxon>
        <taxon>Fungi</taxon>
        <taxon>Fungi incertae sedis</taxon>
        <taxon>Mucoromycota</taxon>
        <taxon>Mucoromycotina</taxon>
        <taxon>Mucoromycetes</taxon>
        <taxon>Mucorales</taxon>
        <taxon>Cunninghamellaceae</taxon>
        <taxon>Absidia</taxon>
    </lineage>
</organism>
<dbReference type="GO" id="GO:0034496">
    <property type="term" value="P:multivesicular body membrane disassembly"/>
    <property type="evidence" value="ECO:0007669"/>
    <property type="project" value="TreeGrafter"/>
</dbReference>
<keyword evidence="15" id="KW-0472">Membrane</keyword>
<keyword evidence="16" id="KW-0325">Glycoprotein</keyword>
<comment type="similarity">
    <text evidence="4">Belongs to the AB hydrolase superfamily. Lipase family.</text>
</comment>
<evidence type="ECO:0000256" key="12">
    <source>
        <dbReference type="ARBA" id="ARBA00022989"/>
    </source>
</evidence>
<dbReference type="SUPFAM" id="SSF53474">
    <property type="entry name" value="alpha/beta-Hydrolases"/>
    <property type="match status" value="1"/>
</dbReference>
<comment type="subcellular location">
    <subcellularLocation>
        <location evidence="3">Endosome</location>
        <location evidence="3">Multivesicular body membrane</location>
        <topology evidence="3">Single-pass type II membrane protein</topology>
    </subcellularLocation>
    <subcellularLocation>
        <location evidence="2">Prevacuolar compartment membrane</location>
        <topology evidence="2">Single-pass type II membrane protein</topology>
    </subcellularLocation>
</comment>
<reference evidence="21 22" key="1">
    <citation type="submission" date="2016-07" db="EMBL/GenBank/DDBJ databases">
        <title>Pervasive Adenine N6-methylation of Active Genes in Fungi.</title>
        <authorList>
            <consortium name="DOE Joint Genome Institute"/>
            <person name="Mondo S.J."/>
            <person name="Dannebaum R.O."/>
            <person name="Kuo R.C."/>
            <person name="Labutti K."/>
            <person name="Haridas S."/>
            <person name="Kuo A."/>
            <person name="Salamov A."/>
            <person name="Ahrendt S.R."/>
            <person name="Lipzen A."/>
            <person name="Sullivan W."/>
            <person name="Andreopoulos W.B."/>
            <person name="Clum A."/>
            <person name="Lindquist E."/>
            <person name="Daum C."/>
            <person name="Ramamoorthy G.K."/>
            <person name="Gryganskyi A."/>
            <person name="Culley D."/>
            <person name="Magnuson J.K."/>
            <person name="James T.Y."/>
            <person name="O'Malley M.A."/>
            <person name="Stajich J.E."/>
            <person name="Spatafora J.W."/>
            <person name="Visel A."/>
            <person name="Grigoriev I.V."/>
        </authorList>
    </citation>
    <scope>NUCLEOTIDE SEQUENCE [LARGE SCALE GENOMIC DNA]</scope>
    <source>
        <strain evidence="21 22">NRRL 1336</strain>
    </source>
</reference>